<feature type="signal peptide" evidence="2">
    <location>
        <begin position="1"/>
        <end position="25"/>
    </location>
</feature>
<reference evidence="3 4" key="1">
    <citation type="submission" date="2018-12" db="EMBL/GenBank/DDBJ databases">
        <authorList>
            <person name="Li F."/>
        </authorList>
    </citation>
    <scope>NUCLEOTIDE SEQUENCE [LARGE SCALE GENOMIC DNA]</scope>
    <source>
        <strain evidence="3 4">EGI 6500705</strain>
    </source>
</reference>
<dbReference type="AlphaFoldDB" id="A0A3S1CSB3"/>
<proteinExistence type="predicted"/>
<gene>
    <name evidence="3" type="ORF">ELQ94_06915</name>
</gene>
<organism evidence="3 4">
    <name type="scientific">Labedella endophytica</name>
    <dbReference type="NCBI Taxonomy" id="1523160"/>
    <lineage>
        <taxon>Bacteria</taxon>
        <taxon>Bacillati</taxon>
        <taxon>Actinomycetota</taxon>
        <taxon>Actinomycetes</taxon>
        <taxon>Micrococcales</taxon>
        <taxon>Microbacteriaceae</taxon>
        <taxon>Labedella</taxon>
    </lineage>
</organism>
<sequence length="180" mass="17628">MFKKFIAGAGIALVALFAVPTAAQAVYAPEESVTVTGTPAPGETVTASYDEIFIPGADVTFTLTGENAVGATLAVFKAAVNTQSFVKAADASGSVAVDVTLPTNATGTYTLAATDGVTVAPAVSITAAAADGSGSGDSDSDDGLAVTGGTALTTIWIAAGALGLGVVLLLVRSMRRKASV</sequence>
<protein>
    <recommendedName>
        <fullName evidence="5">Sortase</fullName>
    </recommendedName>
</protein>
<keyword evidence="4" id="KW-1185">Reference proteome</keyword>
<accession>A0A3S1CSB3</accession>
<evidence type="ECO:0008006" key="5">
    <source>
        <dbReference type="Google" id="ProtNLM"/>
    </source>
</evidence>
<dbReference type="Proteomes" id="UP000274909">
    <property type="component" value="Unassembled WGS sequence"/>
</dbReference>
<evidence type="ECO:0000256" key="2">
    <source>
        <dbReference type="SAM" id="SignalP"/>
    </source>
</evidence>
<keyword evidence="1" id="KW-1133">Transmembrane helix</keyword>
<dbReference type="InterPro" id="IPR010916">
    <property type="entry name" value="TonB_box_CS"/>
</dbReference>
<evidence type="ECO:0000313" key="4">
    <source>
        <dbReference type="Proteomes" id="UP000274909"/>
    </source>
</evidence>
<keyword evidence="1" id="KW-0812">Transmembrane</keyword>
<evidence type="ECO:0000313" key="3">
    <source>
        <dbReference type="EMBL" id="RUR01239.1"/>
    </source>
</evidence>
<keyword evidence="1" id="KW-0472">Membrane</keyword>
<dbReference type="OrthoDB" id="5125447at2"/>
<dbReference type="EMBL" id="RZGZ01000002">
    <property type="protein sequence ID" value="RUR01239.1"/>
    <property type="molecule type" value="Genomic_DNA"/>
</dbReference>
<comment type="caution">
    <text evidence="3">The sequence shown here is derived from an EMBL/GenBank/DDBJ whole genome shotgun (WGS) entry which is preliminary data.</text>
</comment>
<name>A0A3S1CSB3_9MICO</name>
<evidence type="ECO:0000256" key="1">
    <source>
        <dbReference type="SAM" id="Phobius"/>
    </source>
</evidence>
<feature type="transmembrane region" description="Helical" evidence="1">
    <location>
        <begin position="151"/>
        <end position="171"/>
    </location>
</feature>
<feature type="chain" id="PRO_5018569039" description="Sortase" evidence="2">
    <location>
        <begin position="26"/>
        <end position="180"/>
    </location>
</feature>
<dbReference type="RefSeq" id="WP_127048556.1">
    <property type="nucleotide sequence ID" value="NZ_RZGZ01000002.1"/>
</dbReference>
<keyword evidence="2" id="KW-0732">Signal</keyword>
<dbReference type="PROSITE" id="PS00430">
    <property type="entry name" value="TONB_DEPENDENT_REC_1"/>
    <property type="match status" value="1"/>
</dbReference>